<proteinExistence type="predicted"/>
<feature type="domain" description="HTH marR-type" evidence="4">
    <location>
        <begin position="1"/>
        <end position="148"/>
    </location>
</feature>
<protein>
    <submittedName>
        <fullName evidence="5">MarR family transcriptional regulator</fullName>
    </submittedName>
</protein>
<reference evidence="5 6" key="1">
    <citation type="submission" date="2014-11" db="EMBL/GenBank/DDBJ databases">
        <title>Genome sequence of Microbacterium mangrovi MUSC 115(T).</title>
        <authorList>
            <person name="Lee L.-H."/>
        </authorList>
    </citation>
    <scope>NUCLEOTIDE SEQUENCE [LARGE SCALE GENOMIC DNA]</scope>
    <source>
        <strain evidence="5 6">MUSC 115</strain>
    </source>
</reference>
<dbReference type="STRING" id="1348253.LK09_17130"/>
<dbReference type="RefSeq" id="WP_039402273.1">
    <property type="nucleotide sequence ID" value="NZ_JTDK01000017.1"/>
</dbReference>
<dbReference type="PANTHER" id="PTHR33164:SF64">
    <property type="entry name" value="TRANSCRIPTIONAL REGULATOR SLYA"/>
    <property type="match status" value="1"/>
</dbReference>
<keyword evidence="6" id="KW-1185">Reference proteome</keyword>
<keyword evidence="2" id="KW-0238">DNA-binding</keyword>
<dbReference type="SMART" id="SM00347">
    <property type="entry name" value="HTH_MARR"/>
    <property type="match status" value="1"/>
</dbReference>
<dbReference type="InterPro" id="IPR039422">
    <property type="entry name" value="MarR/SlyA-like"/>
</dbReference>
<dbReference type="OrthoDB" id="162531at2"/>
<dbReference type="Pfam" id="PF01047">
    <property type="entry name" value="MarR"/>
    <property type="match status" value="1"/>
</dbReference>
<gene>
    <name evidence="5" type="ORF">LK09_17130</name>
</gene>
<dbReference type="SUPFAM" id="SSF46785">
    <property type="entry name" value="Winged helix' DNA-binding domain"/>
    <property type="match status" value="1"/>
</dbReference>
<keyword evidence="3" id="KW-0804">Transcription</keyword>
<evidence type="ECO:0000313" key="5">
    <source>
        <dbReference type="EMBL" id="KHK96062.1"/>
    </source>
</evidence>
<evidence type="ECO:0000313" key="6">
    <source>
        <dbReference type="Proteomes" id="UP000031030"/>
    </source>
</evidence>
<dbReference type="GO" id="GO:0003700">
    <property type="term" value="F:DNA-binding transcription factor activity"/>
    <property type="evidence" value="ECO:0007669"/>
    <property type="project" value="InterPro"/>
</dbReference>
<dbReference type="Gene3D" id="1.10.10.10">
    <property type="entry name" value="Winged helix-like DNA-binding domain superfamily/Winged helix DNA-binding domain"/>
    <property type="match status" value="1"/>
</dbReference>
<sequence length="150" mass="15989">MTPALDSQFGEASDSPGLALWRVTNAWQRAVRAALVPHDLTHVQFVLLASLTWMDAADPVTQRDLAAHAGTDVMMTSQVIRTLEAKGFVTRMPHPTDGRAVALAPTPTGAALANRANADVEAADRAYFAALDGPDLATFTRCLGVLDHRA</sequence>
<accession>A0A0B2A389</accession>
<keyword evidence="1" id="KW-0805">Transcription regulation</keyword>
<evidence type="ECO:0000256" key="1">
    <source>
        <dbReference type="ARBA" id="ARBA00023015"/>
    </source>
</evidence>
<dbReference type="GO" id="GO:0003677">
    <property type="term" value="F:DNA binding"/>
    <property type="evidence" value="ECO:0007669"/>
    <property type="project" value="UniProtKB-KW"/>
</dbReference>
<dbReference type="AlphaFoldDB" id="A0A0B2A389"/>
<dbReference type="InterPro" id="IPR000835">
    <property type="entry name" value="HTH_MarR-typ"/>
</dbReference>
<evidence type="ECO:0000256" key="3">
    <source>
        <dbReference type="ARBA" id="ARBA00023163"/>
    </source>
</evidence>
<organism evidence="5 6">
    <name type="scientific">Microbacterium mangrovi</name>
    <dbReference type="NCBI Taxonomy" id="1348253"/>
    <lineage>
        <taxon>Bacteria</taxon>
        <taxon>Bacillati</taxon>
        <taxon>Actinomycetota</taxon>
        <taxon>Actinomycetes</taxon>
        <taxon>Micrococcales</taxon>
        <taxon>Microbacteriaceae</taxon>
        <taxon>Microbacterium</taxon>
    </lineage>
</organism>
<name>A0A0B2A389_9MICO</name>
<dbReference type="GO" id="GO:0006950">
    <property type="term" value="P:response to stress"/>
    <property type="evidence" value="ECO:0007669"/>
    <property type="project" value="TreeGrafter"/>
</dbReference>
<dbReference type="PANTHER" id="PTHR33164">
    <property type="entry name" value="TRANSCRIPTIONAL REGULATOR, MARR FAMILY"/>
    <property type="match status" value="1"/>
</dbReference>
<dbReference type="Proteomes" id="UP000031030">
    <property type="component" value="Unassembled WGS sequence"/>
</dbReference>
<evidence type="ECO:0000259" key="4">
    <source>
        <dbReference type="PROSITE" id="PS50995"/>
    </source>
</evidence>
<dbReference type="EMBL" id="JTDK01000017">
    <property type="protein sequence ID" value="KHK96062.1"/>
    <property type="molecule type" value="Genomic_DNA"/>
</dbReference>
<comment type="caution">
    <text evidence="5">The sequence shown here is derived from an EMBL/GenBank/DDBJ whole genome shotgun (WGS) entry which is preliminary data.</text>
</comment>
<dbReference type="InterPro" id="IPR036390">
    <property type="entry name" value="WH_DNA-bd_sf"/>
</dbReference>
<dbReference type="PROSITE" id="PS50995">
    <property type="entry name" value="HTH_MARR_2"/>
    <property type="match status" value="1"/>
</dbReference>
<dbReference type="InterPro" id="IPR036388">
    <property type="entry name" value="WH-like_DNA-bd_sf"/>
</dbReference>
<evidence type="ECO:0000256" key="2">
    <source>
        <dbReference type="ARBA" id="ARBA00023125"/>
    </source>
</evidence>